<organism evidence="1 2">
    <name type="scientific">Labilibaculum manganireducens</name>
    <dbReference type="NCBI Taxonomy" id="1940525"/>
    <lineage>
        <taxon>Bacteria</taxon>
        <taxon>Pseudomonadati</taxon>
        <taxon>Bacteroidota</taxon>
        <taxon>Bacteroidia</taxon>
        <taxon>Marinilabiliales</taxon>
        <taxon>Marinifilaceae</taxon>
        <taxon>Labilibaculum</taxon>
    </lineage>
</organism>
<dbReference type="InterPro" id="IPR029068">
    <property type="entry name" value="Glyas_Bleomycin-R_OHBP_Dase"/>
</dbReference>
<dbReference type="Proteomes" id="UP000233618">
    <property type="component" value="Unassembled WGS sequence"/>
</dbReference>
<gene>
    <name evidence="1" type="ORF">BZG01_00290</name>
</gene>
<sequence>MKFKKLKLYTNKLELEKRFYSEILGFKILDENSNFFSLEIGWSELSFEQSEIEHKYHYCFLIPANKLNQALEWMERRTKVIDIEDGRKIENFKSWNADSFYFYDASGNVAEFIVRYDLKNNDESEFDISKVLGINEIGVATKDVQEINHQLKTELGTKFWKGDLKRFGTNGSQEGIFLLPNYKLKEIWFPTSIIIKPEPFEAIIENNGKEYCLEFRNEKLQPIMCKFHSVYRGLRRAESRIIFPVLSDKKSPGESAAKIHISY</sequence>
<protein>
    <recommendedName>
        <fullName evidence="3">VOC domain-containing protein</fullName>
    </recommendedName>
</protein>
<name>A0A2N3IGG9_9BACT</name>
<evidence type="ECO:0000313" key="1">
    <source>
        <dbReference type="EMBL" id="PKQ69409.1"/>
    </source>
</evidence>
<keyword evidence="2" id="KW-1185">Reference proteome</keyword>
<reference evidence="1 2" key="1">
    <citation type="journal article" date="2017" name="Front. Microbiol.">
        <title>Labilibaculum manganireducens gen. nov., sp. nov. and Labilibaculum filiforme sp. nov., Novel Bacteroidetes Isolated from Subsurface Sediments of the Baltic Sea.</title>
        <authorList>
            <person name="Vandieken V."/>
            <person name="Marshall I.P."/>
            <person name="Niemann H."/>
            <person name="Engelen B."/>
            <person name="Cypionka H."/>
        </authorList>
    </citation>
    <scope>NUCLEOTIDE SEQUENCE [LARGE SCALE GENOMIC DNA]</scope>
    <source>
        <strain evidence="1 2">59.10-2M</strain>
    </source>
</reference>
<dbReference type="RefSeq" id="WP_101307821.1">
    <property type="nucleotide sequence ID" value="NZ_MVDE01000001.1"/>
</dbReference>
<dbReference type="SUPFAM" id="SSF54593">
    <property type="entry name" value="Glyoxalase/Bleomycin resistance protein/Dihydroxybiphenyl dioxygenase"/>
    <property type="match status" value="1"/>
</dbReference>
<evidence type="ECO:0000313" key="2">
    <source>
        <dbReference type="Proteomes" id="UP000233618"/>
    </source>
</evidence>
<dbReference type="EMBL" id="MVDE01000001">
    <property type="protein sequence ID" value="PKQ69409.1"/>
    <property type="molecule type" value="Genomic_DNA"/>
</dbReference>
<accession>A0A2N3IGG9</accession>
<dbReference type="AlphaFoldDB" id="A0A2N3IGG9"/>
<dbReference type="Gene3D" id="3.10.180.10">
    <property type="entry name" value="2,3-Dihydroxybiphenyl 1,2-Dioxygenase, domain 1"/>
    <property type="match status" value="1"/>
</dbReference>
<proteinExistence type="predicted"/>
<evidence type="ECO:0008006" key="3">
    <source>
        <dbReference type="Google" id="ProtNLM"/>
    </source>
</evidence>
<comment type="caution">
    <text evidence="1">The sequence shown here is derived from an EMBL/GenBank/DDBJ whole genome shotgun (WGS) entry which is preliminary data.</text>
</comment>